<dbReference type="CDD" id="cd16074">
    <property type="entry name" value="OCRE"/>
    <property type="match status" value="1"/>
</dbReference>
<evidence type="ECO:0000259" key="4">
    <source>
        <dbReference type="Pfam" id="PF17780"/>
    </source>
</evidence>
<dbReference type="EMBL" id="JAGTXO010000005">
    <property type="protein sequence ID" value="KAG8467857.1"/>
    <property type="molecule type" value="Genomic_DNA"/>
</dbReference>
<dbReference type="PANTHER" id="PTHR13948:SF3">
    <property type="entry name" value="FI21118P1"/>
    <property type="match status" value="1"/>
</dbReference>
<sequence>MREAATGVNVQSRRTSLAPTVALALAIALLLFLPGIEPARPARAVWRPHAQPAKPIVQLLAEDELRAQLAPFGASHVRLVRNLPSGESMGIAHIRFTSRDAAADVVDAVAAGAREPALGLVLRAGAGGPVEARFNFQMESELSQLAEDAALASMAAQQAYGCVAHGTPAHFAQHQHQRGSCGHAGAACAVAAAAAASAAGAGQQQPGALTYDAATGYHYDPATGYFYDPATGVYVDSTRGLYYHPAAQAWCPYGAHEQSSAPVHAAAHEQPTVACAHAAMASERAVEHAAPAADARAGHAGAYATGVYAAAPVAELKFEQPSAAVSHRAPSAVTLGGGAPPVKLALVAQNRKAVRLKGTARPASFAQEEDEAPPAAAETSAPVPTAAAPSAPKPPAPADDTAAAENGPAVAAEHLELADFDTLVCRLCERRLPSAQLLRRHLAESTLHRDKYAALVKRRAAESSYARQLDEMRSHAVGNSAAK</sequence>
<gene>
    <name evidence="5" type="ORF">KFE25_006909</name>
</gene>
<dbReference type="GO" id="GO:0003723">
    <property type="term" value="F:RNA binding"/>
    <property type="evidence" value="ECO:0007669"/>
    <property type="project" value="TreeGrafter"/>
</dbReference>
<evidence type="ECO:0000256" key="2">
    <source>
        <dbReference type="ARBA" id="ARBA00023242"/>
    </source>
</evidence>
<organism evidence="5 6">
    <name type="scientific">Diacronema lutheri</name>
    <name type="common">Unicellular marine alga</name>
    <name type="synonym">Monochrysis lutheri</name>
    <dbReference type="NCBI Taxonomy" id="2081491"/>
    <lineage>
        <taxon>Eukaryota</taxon>
        <taxon>Haptista</taxon>
        <taxon>Haptophyta</taxon>
        <taxon>Pavlovophyceae</taxon>
        <taxon>Pavlovales</taxon>
        <taxon>Pavlovaceae</taxon>
        <taxon>Diacronema</taxon>
    </lineage>
</organism>
<dbReference type="Gene3D" id="3.30.70.330">
    <property type="match status" value="1"/>
</dbReference>
<feature type="compositionally biased region" description="Low complexity" evidence="3">
    <location>
        <begin position="373"/>
        <end position="390"/>
    </location>
</feature>
<dbReference type="Proteomes" id="UP000751190">
    <property type="component" value="Unassembled WGS sequence"/>
</dbReference>
<dbReference type="PANTHER" id="PTHR13948">
    <property type="entry name" value="RNA-BINDING PROTEIN"/>
    <property type="match status" value="1"/>
</dbReference>
<dbReference type="GO" id="GO:0005634">
    <property type="term" value="C:nucleus"/>
    <property type="evidence" value="ECO:0007669"/>
    <property type="project" value="UniProtKB-SubCell"/>
</dbReference>
<evidence type="ECO:0000256" key="1">
    <source>
        <dbReference type="ARBA" id="ARBA00004123"/>
    </source>
</evidence>
<comment type="subcellular location">
    <subcellularLocation>
        <location evidence="1">Nucleus</location>
    </subcellularLocation>
</comment>
<dbReference type="GO" id="GO:0000398">
    <property type="term" value="P:mRNA splicing, via spliceosome"/>
    <property type="evidence" value="ECO:0007669"/>
    <property type="project" value="TreeGrafter"/>
</dbReference>
<feature type="region of interest" description="Disordered" evidence="3">
    <location>
        <begin position="360"/>
        <end position="405"/>
    </location>
</feature>
<dbReference type="OrthoDB" id="439808at2759"/>
<evidence type="ECO:0000313" key="6">
    <source>
        <dbReference type="Proteomes" id="UP000751190"/>
    </source>
</evidence>
<keyword evidence="2" id="KW-0539">Nucleus</keyword>
<reference evidence="5" key="1">
    <citation type="submission" date="2021-05" db="EMBL/GenBank/DDBJ databases">
        <title>The genome of the haptophyte Pavlova lutheri (Diacronema luteri, Pavlovales) - a model for lipid biosynthesis in eukaryotic algae.</title>
        <authorList>
            <person name="Hulatt C.J."/>
            <person name="Posewitz M.C."/>
        </authorList>
    </citation>
    <scope>NUCLEOTIDE SEQUENCE</scope>
    <source>
        <strain evidence="5">NIVA-4/92</strain>
    </source>
</reference>
<dbReference type="AlphaFoldDB" id="A0A8J6CAP2"/>
<dbReference type="InterPro" id="IPR041591">
    <property type="entry name" value="OCRE"/>
</dbReference>
<accession>A0A8J6CAP2</accession>
<feature type="domain" description="OCRE" evidence="4">
    <location>
        <begin position="214"/>
        <end position="260"/>
    </location>
</feature>
<keyword evidence="6" id="KW-1185">Reference proteome</keyword>
<dbReference type="InterPro" id="IPR012677">
    <property type="entry name" value="Nucleotide-bd_a/b_plait_sf"/>
</dbReference>
<comment type="caution">
    <text evidence="5">The sequence shown here is derived from an EMBL/GenBank/DDBJ whole genome shotgun (WGS) entry which is preliminary data.</text>
</comment>
<protein>
    <recommendedName>
        <fullName evidence="4">OCRE domain-containing protein</fullName>
    </recommendedName>
</protein>
<proteinExistence type="predicted"/>
<evidence type="ECO:0000256" key="3">
    <source>
        <dbReference type="SAM" id="MobiDB-lite"/>
    </source>
</evidence>
<evidence type="ECO:0000313" key="5">
    <source>
        <dbReference type="EMBL" id="KAG8467857.1"/>
    </source>
</evidence>
<dbReference type="Pfam" id="PF17780">
    <property type="entry name" value="OCRE"/>
    <property type="match status" value="1"/>
</dbReference>
<name>A0A8J6CAP2_DIALT</name>